<dbReference type="Proteomes" id="UP000191812">
    <property type="component" value="Unassembled WGS sequence"/>
</dbReference>
<proteinExistence type="predicted"/>
<dbReference type="EMBL" id="FBWH01000042">
    <property type="protein sequence ID" value="CUX57850.1"/>
    <property type="molecule type" value="Genomic_DNA"/>
</dbReference>
<keyword evidence="2" id="KW-1185">Reference proteome</keyword>
<comment type="caution">
    <text evidence="1">The sequence shown here is derived from an EMBL/GenBank/DDBJ whole genome shotgun (WGS) entry which is preliminary data.</text>
</comment>
<name>A0ABP2BQQ2_9HYPH</name>
<gene>
    <name evidence="1" type="ORF">AGR13a_Lc30056</name>
</gene>
<organism evidence="1 2">
    <name type="scientific">Agrobacterium genomosp. 13 str. CFBP 6927</name>
    <dbReference type="NCBI Taxonomy" id="1183428"/>
    <lineage>
        <taxon>Bacteria</taxon>
        <taxon>Pseudomonadati</taxon>
        <taxon>Pseudomonadota</taxon>
        <taxon>Alphaproteobacteria</taxon>
        <taxon>Hyphomicrobiales</taxon>
        <taxon>Rhizobiaceae</taxon>
        <taxon>Rhizobium/Agrobacterium group</taxon>
        <taxon>Agrobacterium</taxon>
        <taxon>Agrobacterium tumefaciens complex</taxon>
    </lineage>
</organism>
<protein>
    <submittedName>
        <fullName evidence="1">Uncharacterized protein</fullName>
    </submittedName>
</protein>
<evidence type="ECO:0000313" key="1">
    <source>
        <dbReference type="EMBL" id="CUX57850.1"/>
    </source>
</evidence>
<sequence>MMTLARTSEGAPVLNREGQLAARGWPSLADQLTWTAIKRSGRPAL</sequence>
<reference evidence="1 2" key="1">
    <citation type="submission" date="2016-01" db="EMBL/GenBank/DDBJ databases">
        <authorList>
            <person name="Regsiter A."/>
            <person name="william w."/>
        </authorList>
    </citation>
    <scope>NUCLEOTIDE SEQUENCE [LARGE SCALE GENOMIC DNA]</scope>
    <source>
        <strain evidence="1 2">CFBP 6927</strain>
    </source>
</reference>
<accession>A0ABP2BQQ2</accession>
<evidence type="ECO:0000313" key="2">
    <source>
        <dbReference type="Proteomes" id="UP000191812"/>
    </source>
</evidence>